<reference evidence="1 2" key="1">
    <citation type="submission" date="2015-11" db="EMBL/GenBank/DDBJ databases">
        <title>Genomes and virulence difference between two physiological races of Phytophthora nicotianae.</title>
        <authorList>
            <person name="Liu H."/>
            <person name="Ma X."/>
            <person name="Yu H."/>
            <person name="Fang D."/>
            <person name="Li Y."/>
            <person name="Wang X."/>
            <person name="Wang W."/>
            <person name="Dong Y."/>
            <person name="Xiao B."/>
        </authorList>
    </citation>
    <scope>NUCLEOTIDE SEQUENCE [LARGE SCALE GENOMIC DNA]</scope>
    <source>
        <strain evidence="2">race 1</strain>
    </source>
</reference>
<gene>
    <name evidence="1" type="ORF">AM588_10001947</name>
</gene>
<evidence type="ECO:0000313" key="1">
    <source>
        <dbReference type="EMBL" id="KUF88506.1"/>
    </source>
</evidence>
<dbReference type="AlphaFoldDB" id="A0A0W8CWM2"/>
<proteinExistence type="predicted"/>
<sequence length="310" mass="35841">MEGNTSKAPKGECATCGKLVSKSNMAKHRKVCGKKKAPKTRKVINRQSYKRHKDKILNKRFEQRVFNRFRRLEVAREQLVTMSNKPLDVEPIPVKKWKPAPSTSLLHGISKDPNLFAFCLNTLRERCRKLYKIGPAYVEWPKFYKAIMFTLHPEKIPSAACDFGSSTQEIYDFKLETVTAFNQLKVQLEADTDDLTEEVADGLSDAAYEREMNRIRRAKRDKAEGEATFSHLQDQLRMYRKRVEKHLASVSLHAANFQAKQEKAQALRDEELAKLKKVIEEFESKGPCATYDEFKKSENQRRSNVQPVQE</sequence>
<comment type="caution">
    <text evidence="1">The sequence shown here is derived from an EMBL/GenBank/DDBJ whole genome shotgun (WGS) entry which is preliminary data.</text>
</comment>
<evidence type="ECO:0000313" key="2">
    <source>
        <dbReference type="Proteomes" id="UP000054636"/>
    </source>
</evidence>
<protein>
    <submittedName>
        <fullName evidence="1">Uncharacterized protein</fullName>
    </submittedName>
</protein>
<dbReference type="Proteomes" id="UP000054636">
    <property type="component" value="Unassembled WGS sequence"/>
</dbReference>
<name>A0A0W8CWM2_PHYNI</name>
<organism evidence="1 2">
    <name type="scientific">Phytophthora nicotianae</name>
    <name type="common">Potato buckeye rot agent</name>
    <name type="synonym">Phytophthora parasitica</name>
    <dbReference type="NCBI Taxonomy" id="4792"/>
    <lineage>
        <taxon>Eukaryota</taxon>
        <taxon>Sar</taxon>
        <taxon>Stramenopiles</taxon>
        <taxon>Oomycota</taxon>
        <taxon>Peronosporomycetes</taxon>
        <taxon>Peronosporales</taxon>
        <taxon>Peronosporaceae</taxon>
        <taxon>Phytophthora</taxon>
    </lineage>
</organism>
<accession>A0A0W8CWM2</accession>
<dbReference type="EMBL" id="LNFP01000956">
    <property type="protein sequence ID" value="KUF88506.1"/>
    <property type="molecule type" value="Genomic_DNA"/>
</dbReference>